<sequence>MSSLGGIEAADTFKKYHKLISEESDRGAVILAGSILDVALETLIASYLLPSIKKEDKLINGAYAPLGSFSAKIEMSYRLGLIRPRVLEQLQLFKKIRNDFAHRITDAQLSSEQNKGRMQEIINRTPDIEEAFVESINDAFIENEIIKDNKNLISLIGVRLSFDLLFASMCMSLERVSLDIERIQPLE</sequence>
<dbReference type="SUPFAM" id="SSF158668">
    <property type="entry name" value="MtlR-like"/>
    <property type="match status" value="1"/>
</dbReference>
<gene>
    <name evidence="1" type="ORF">GCM10007916_11650</name>
</gene>
<evidence type="ECO:0000313" key="2">
    <source>
        <dbReference type="Proteomes" id="UP001157353"/>
    </source>
</evidence>
<organism evidence="1 2">
    <name type="scientific">Psychromonas marina</name>
    <dbReference type="NCBI Taxonomy" id="88364"/>
    <lineage>
        <taxon>Bacteria</taxon>
        <taxon>Pseudomonadati</taxon>
        <taxon>Pseudomonadota</taxon>
        <taxon>Gammaproteobacteria</taxon>
        <taxon>Alteromonadales</taxon>
        <taxon>Psychromonadaceae</taxon>
        <taxon>Psychromonas</taxon>
    </lineage>
</organism>
<proteinExistence type="predicted"/>
<dbReference type="InterPro" id="IPR038026">
    <property type="entry name" value="MtlR-like_sf"/>
</dbReference>
<dbReference type="PANTHER" id="PTHR37941">
    <property type="entry name" value="FUMARASE E-RELATED"/>
    <property type="match status" value="1"/>
</dbReference>
<dbReference type="InterPro" id="IPR007761">
    <property type="entry name" value="MtlR-like"/>
</dbReference>
<accession>A0ABQ6DYN3</accession>
<evidence type="ECO:0008006" key="3">
    <source>
        <dbReference type="Google" id="ProtNLM"/>
    </source>
</evidence>
<dbReference type="RefSeq" id="WP_284203221.1">
    <property type="nucleotide sequence ID" value="NZ_BSPQ01000002.1"/>
</dbReference>
<comment type="caution">
    <text evidence="1">The sequence shown here is derived from an EMBL/GenBank/DDBJ whole genome shotgun (WGS) entry which is preliminary data.</text>
</comment>
<dbReference type="Gene3D" id="1.20.120.330">
    <property type="entry name" value="Nucleotidyltransferases domain 2"/>
    <property type="match status" value="1"/>
</dbReference>
<dbReference type="Proteomes" id="UP001157353">
    <property type="component" value="Unassembled WGS sequence"/>
</dbReference>
<name>A0ABQ6DYN3_9GAMM</name>
<evidence type="ECO:0000313" key="1">
    <source>
        <dbReference type="EMBL" id="GLS90098.1"/>
    </source>
</evidence>
<dbReference type="EMBL" id="BSPQ01000002">
    <property type="protein sequence ID" value="GLS90098.1"/>
    <property type="molecule type" value="Genomic_DNA"/>
</dbReference>
<reference evidence="2" key="1">
    <citation type="journal article" date="2019" name="Int. J. Syst. Evol. Microbiol.">
        <title>The Global Catalogue of Microorganisms (GCM) 10K type strain sequencing project: providing services to taxonomists for standard genome sequencing and annotation.</title>
        <authorList>
            <consortium name="The Broad Institute Genomics Platform"/>
            <consortium name="The Broad Institute Genome Sequencing Center for Infectious Disease"/>
            <person name="Wu L."/>
            <person name="Ma J."/>
        </authorList>
    </citation>
    <scope>NUCLEOTIDE SEQUENCE [LARGE SCALE GENOMIC DNA]</scope>
    <source>
        <strain evidence="2">NBRC 103166</strain>
    </source>
</reference>
<dbReference type="PANTHER" id="PTHR37941:SF1">
    <property type="entry name" value="FUMARASE E-RELATED"/>
    <property type="match status" value="1"/>
</dbReference>
<protein>
    <recommendedName>
        <fullName evidence="3">Mannitol repressor</fullName>
    </recommendedName>
</protein>
<keyword evidence="2" id="KW-1185">Reference proteome</keyword>